<gene>
    <name evidence="2" type="ORF">QT711_13460</name>
</gene>
<dbReference type="SUPFAM" id="SSF52096">
    <property type="entry name" value="ClpP/crotonase"/>
    <property type="match status" value="1"/>
</dbReference>
<reference evidence="2 3" key="1">
    <citation type="submission" date="2023-06" db="EMBL/GenBank/DDBJ databases">
        <title>Sporosarcina sp. nov., isolated from Korean traditional fermented seafood 'Jeotgal'.</title>
        <authorList>
            <person name="Yang A.I."/>
            <person name="Shin N.-R."/>
        </authorList>
    </citation>
    <scope>NUCLEOTIDE SEQUENCE [LARGE SCALE GENOMIC DNA]</scope>
    <source>
        <strain evidence="2 3">KCTC13119</strain>
    </source>
</reference>
<sequence length="421" mass="48308">MEKIFNEIVHIMQNDYAGCKDKKGWDRPDYFLDKIRAGGELSKLAFKEIVDEYLLDFKDRHLYFLLDNAAHDVPKNRGFNVRRYKDRLYVTEVVAETRLQIGMSFATIGGYTIPELKEKHHRLLNENHTEREKWMPILMQYEEGQLDVGDELLNFTFDLFDKKQSDPTYAIEKVAEDTLLLTMTDFMNPDAIAKLVGDHEALLRTTDKWIVDVRVNNGGSDSSYYSLLPYLLPEEGLNLADTEDKMLMYCTEASAQRVLPDLEEAINQTEDEQARFVLQIFKREWDRNRGKGFVEFDFSELAKDAYVKGTKQPSEVIVLTDVMCGSAGDSFVELVKMSSKVTVIGRPTLGVNDYSNLVSAKWGEGFELMYPTSRLSRIDKGEGMTGVGITPHVYIPWTPEHLEEDVDMKKALELLSTEKVK</sequence>
<dbReference type="InterPro" id="IPR005151">
    <property type="entry name" value="Tail-specific_protease"/>
</dbReference>
<organism evidence="2 3">
    <name type="scientific">Sporosarcina saromensis</name>
    <dbReference type="NCBI Taxonomy" id="359365"/>
    <lineage>
        <taxon>Bacteria</taxon>
        <taxon>Bacillati</taxon>
        <taxon>Bacillota</taxon>
        <taxon>Bacilli</taxon>
        <taxon>Bacillales</taxon>
        <taxon>Caryophanaceae</taxon>
        <taxon>Sporosarcina</taxon>
    </lineage>
</organism>
<dbReference type="Pfam" id="PF03572">
    <property type="entry name" value="Peptidase_S41"/>
    <property type="match status" value="1"/>
</dbReference>
<evidence type="ECO:0000313" key="2">
    <source>
        <dbReference type="EMBL" id="MDW0114198.1"/>
    </source>
</evidence>
<evidence type="ECO:0000259" key="1">
    <source>
        <dbReference type="Pfam" id="PF03572"/>
    </source>
</evidence>
<name>A0ABU4GB70_9BACL</name>
<evidence type="ECO:0000313" key="3">
    <source>
        <dbReference type="Proteomes" id="UP001282284"/>
    </source>
</evidence>
<dbReference type="EMBL" id="JAUBDI010000014">
    <property type="protein sequence ID" value="MDW0114198.1"/>
    <property type="molecule type" value="Genomic_DNA"/>
</dbReference>
<comment type="caution">
    <text evidence="2">The sequence shown here is derived from an EMBL/GenBank/DDBJ whole genome shotgun (WGS) entry which is preliminary data.</text>
</comment>
<protein>
    <submittedName>
        <fullName evidence="2">S41 family peptidase</fullName>
    </submittedName>
</protein>
<dbReference type="RefSeq" id="WP_317945066.1">
    <property type="nucleotide sequence ID" value="NZ_JAUBDI010000014.1"/>
</dbReference>
<dbReference type="Proteomes" id="UP001282284">
    <property type="component" value="Unassembled WGS sequence"/>
</dbReference>
<dbReference type="InterPro" id="IPR029045">
    <property type="entry name" value="ClpP/crotonase-like_dom_sf"/>
</dbReference>
<feature type="domain" description="Tail specific protease" evidence="1">
    <location>
        <begin position="180"/>
        <end position="394"/>
    </location>
</feature>
<proteinExistence type="predicted"/>
<keyword evidence="3" id="KW-1185">Reference proteome</keyword>
<dbReference type="Gene3D" id="3.90.226.10">
    <property type="entry name" value="2-enoyl-CoA Hydratase, Chain A, domain 1"/>
    <property type="match status" value="1"/>
</dbReference>
<accession>A0ABU4GB70</accession>